<dbReference type="Ensembl" id="ENSOTST00005179437.1">
    <property type="protein sequence ID" value="ENSOTSP00005138970.1"/>
    <property type="gene ID" value="ENSOTSG00005057150.1"/>
</dbReference>
<sequence>QTPPSPSSSSSSHGSPDSRLLTAKPSPAPLSPSQSQAAARAREFAADLFRRAQGGGRENEGGERRGKPEGSEVGEEAVVTEREGVSVERDSEQREDAQTDQLTSAPQTSTSAGNQSLLRPLQEDSIQCSAVTSPASSSSSTPTPHSSQEAGCSEPGYVNYTRLQYRMPQPGAPEQDAGGYEDDKVQLPFTVTDLKGRNLQLVTGPHNGQVCPETNTVVINIGLLLLAFSNPEEEHCRPNTYHSSLQVSWDLNTGVCHTVGVGDLTEVKGQTSGSVWSSYRKSCVNTVMKWLVPESSSRYINRMTNEALHKGSSLQVLADSDRSTWIIL</sequence>
<reference evidence="2" key="2">
    <citation type="submission" date="2025-08" db="UniProtKB">
        <authorList>
            <consortium name="Ensembl"/>
        </authorList>
    </citation>
    <scope>IDENTIFICATION</scope>
</reference>
<dbReference type="Proteomes" id="UP000694402">
    <property type="component" value="Unassembled WGS sequence"/>
</dbReference>
<reference evidence="3" key="1">
    <citation type="journal article" date="2018" name="PLoS ONE">
        <title>Chinook salmon (Oncorhynchus tshawytscha) genome and transcriptome.</title>
        <authorList>
            <person name="Christensen K.A."/>
            <person name="Leong J.S."/>
            <person name="Sakhrani D."/>
            <person name="Biagi C.A."/>
            <person name="Minkley D.R."/>
            <person name="Withler R.E."/>
            <person name="Rondeau E.B."/>
            <person name="Koop B.F."/>
            <person name="Devlin R.H."/>
        </authorList>
    </citation>
    <scope>NUCLEOTIDE SEQUENCE [LARGE SCALE GENOMIC DNA]</scope>
</reference>
<dbReference type="InterPro" id="IPR047319">
    <property type="entry name" value="DCAF15_C"/>
</dbReference>
<evidence type="ECO:0000313" key="3">
    <source>
        <dbReference type="Proteomes" id="UP000694402"/>
    </source>
</evidence>
<dbReference type="PANTHER" id="PTHR28541">
    <property type="entry name" value="DDB1- AND CUL4-ASSOCIATED FACTOR 15"/>
    <property type="match status" value="1"/>
</dbReference>
<name>A0AAZ3RF66_ONCTS</name>
<feature type="compositionally biased region" description="Low complexity" evidence="1">
    <location>
        <begin position="129"/>
        <end position="147"/>
    </location>
</feature>
<feature type="compositionally biased region" description="Basic and acidic residues" evidence="1">
    <location>
        <begin position="57"/>
        <end position="70"/>
    </location>
</feature>
<dbReference type="InterPro" id="IPR038914">
    <property type="entry name" value="DCAF15"/>
</dbReference>
<organism evidence="2 3">
    <name type="scientific">Oncorhynchus tshawytscha</name>
    <name type="common">Chinook salmon</name>
    <name type="synonym">Salmo tshawytscha</name>
    <dbReference type="NCBI Taxonomy" id="74940"/>
    <lineage>
        <taxon>Eukaryota</taxon>
        <taxon>Metazoa</taxon>
        <taxon>Chordata</taxon>
        <taxon>Craniata</taxon>
        <taxon>Vertebrata</taxon>
        <taxon>Euteleostomi</taxon>
        <taxon>Actinopterygii</taxon>
        <taxon>Neopterygii</taxon>
        <taxon>Teleostei</taxon>
        <taxon>Protacanthopterygii</taxon>
        <taxon>Salmoniformes</taxon>
        <taxon>Salmonidae</taxon>
        <taxon>Salmoninae</taxon>
        <taxon>Oncorhynchus</taxon>
    </lineage>
</organism>
<accession>A0AAZ3RF66</accession>
<evidence type="ECO:0000256" key="1">
    <source>
        <dbReference type="SAM" id="MobiDB-lite"/>
    </source>
</evidence>
<protein>
    <submittedName>
        <fullName evidence="2">Uncharacterized protein</fullName>
    </submittedName>
</protein>
<dbReference type="GO" id="GO:0080008">
    <property type="term" value="C:Cul4-RING E3 ubiquitin ligase complex"/>
    <property type="evidence" value="ECO:0007669"/>
    <property type="project" value="TreeGrafter"/>
</dbReference>
<reference evidence="2" key="3">
    <citation type="submission" date="2025-09" db="UniProtKB">
        <authorList>
            <consortium name="Ensembl"/>
        </authorList>
    </citation>
    <scope>IDENTIFICATION</scope>
</reference>
<keyword evidence="3" id="KW-1185">Reference proteome</keyword>
<dbReference type="CDD" id="cd20913">
    <property type="entry name" value="DCAF15-CTD"/>
    <property type="match status" value="1"/>
</dbReference>
<dbReference type="PANTHER" id="PTHR28541:SF1">
    <property type="entry name" value="DDB1- AND CUL4-ASSOCIATED FACTOR 15"/>
    <property type="match status" value="1"/>
</dbReference>
<feature type="compositionally biased region" description="Basic and acidic residues" evidence="1">
    <location>
        <begin position="40"/>
        <end position="50"/>
    </location>
</feature>
<proteinExistence type="predicted"/>
<feature type="region of interest" description="Disordered" evidence="1">
    <location>
        <begin position="1"/>
        <end position="114"/>
    </location>
</feature>
<gene>
    <name evidence="2" type="primary">LOC112239251</name>
</gene>
<evidence type="ECO:0000313" key="2">
    <source>
        <dbReference type="Ensembl" id="ENSOTSP00005138970.1"/>
    </source>
</evidence>
<dbReference type="GO" id="GO:0016567">
    <property type="term" value="P:protein ubiquitination"/>
    <property type="evidence" value="ECO:0007669"/>
    <property type="project" value="InterPro"/>
</dbReference>
<feature type="region of interest" description="Disordered" evidence="1">
    <location>
        <begin position="127"/>
        <end position="155"/>
    </location>
</feature>
<feature type="compositionally biased region" description="Polar residues" evidence="1">
    <location>
        <begin position="99"/>
        <end position="114"/>
    </location>
</feature>
<dbReference type="GeneTree" id="ENSGT01120000276980"/>
<feature type="compositionally biased region" description="Basic and acidic residues" evidence="1">
    <location>
        <begin position="79"/>
        <end position="97"/>
    </location>
</feature>
<dbReference type="AlphaFoldDB" id="A0AAZ3RF66"/>
<feature type="compositionally biased region" description="Low complexity" evidence="1">
    <location>
        <begin position="7"/>
        <end position="39"/>
    </location>
</feature>